<evidence type="ECO:0000259" key="1">
    <source>
        <dbReference type="Pfam" id="PF25311"/>
    </source>
</evidence>
<evidence type="ECO:0000313" key="3">
    <source>
        <dbReference type="EMBL" id="QJA88381.1"/>
    </source>
</evidence>
<sequence length="120" mass="13908">MKTIRKGGGMEKVTIEVTDLTKVSDGYHTIEELYSHRCLLWINLCLCNIGLCYVKENHYPGWFLLGMITKEGQISYHCPNQYLYLVKNKIRKDKPDFDGHTPADVLERLETVAKTKDTDR</sequence>
<proteinExistence type="predicted"/>
<dbReference type="Pfam" id="PF25311">
    <property type="entry name" value="WDGH"/>
    <property type="match status" value="1"/>
</dbReference>
<name>A0A6M3L483_9ZZZZ</name>
<dbReference type="AlphaFoldDB" id="A0A6M3L483"/>
<dbReference type="InterPro" id="IPR057362">
    <property type="entry name" value="WDGH"/>
</dbReference>
<accession>A0A6M3L483</accession>
<protein>
    <recommendedName>
        <fullName evidence="1">WDGH domain-containing protein</fullName>
    </recommendedName>
</protein>
<gene>
    <name evidence="2" type="ORF">MM415A07715_0007</name>
    <name evidence="3" type="ORF">MM415B02773_0005</name>
</gene>
<feature type="domain" description="WDGH" evidence="1">
    <location>
        <begin position="22"/>
        <end position="111"/>
    </location>
</feature>
<reference evidence="3" key="1">
    <citation type="submission" date="2020-03" db="EMBL/GenBank/DDBJ databases">
        <title>The deep terrestrial virosphere.</title>
        <authorList>
            <person name="Holmfeldt K."/>
            <person name="Nilsson E."/>
            <person name="Simone D."/>
            <person name="Lopez-Fernandez M."/>
            <person name="Wu X."/>
            <person name="de Brujin I."/>
            <person name="Lundin D."/>
            <person name="Andersson A."/>
            <person name="Bertilsson S."/>
            <person name="Dopson M."/>
        </authorList>
    </citation>
    <scope>NUCLEOTIDE SEQUENCE</scope>
    <source>
        <strain evidence="2">MM415A07715</strain>
        <strain evidence="3">MM415B02773</strain>
    </source>
</reference>
<dbReference type="EMBL" id="MT141598">
    <property type="protein sequence ID" value="QJA68227.1"/>
    <property type="molecule type" value="Genomic_DNA"/>
</dbReference>
<organism evidence="3">
    <name type="scientific">viral metagenome</name>
    <dbReference type="NCBI Taxonomy" id="1070528"/>
    <lineage>
        <taxon>unclassified sequences</taxon>
        <taxon>metagenomes</taxon>
        <taxon>organismal metagenomes</taxon>
    </lineage>
</organism>
<dbReference type="EMBL" id="MT142774">
    <property type="protein sequence ID" value="QJA88381.1"/>
    <property type="molecule type" value="Genomic_DNA"/>
</dbReference>
<evidence type="ECO:0000313" key="2">
    <source>
        <dbReference type="EMBL" id="QJA68227.1"/>
    </source>
</evidence>